<proteinExistence type="predicted"/>
<dbReference type="STRING" id="200361.A0A453K6Q6"/>
<reference evidence="1" key="3">
    <citation type="journal article" date="2017" name="Nature">
        <title>Genome sequence of the progenitor of the wheat D genome Aegilops tauschii.</title>
        <authorList>
            <person name="Luo M.C."/>
            <person name="Gu Y.Q."/>
            <person name="Puiu D."/>
            <person name="Wang H."/>
            <person name="Twardziok S.O."/>
            <person name="Deal K.R."/>
            <person name="Huo N."/>
            <person name="Zhu T."/>
            <person name="Wang L."/>
            <person name="Wang Y."/>
            <person name="McGuire P.E."/>
            <person name="Liu S."/>
            <person name="Long H."/>
            <person name="Ramasamy R.K."/>
            <person name="Rodriguez J.C."/>
            <person name="Van S.L."/>
            <person name="Yuan L."/>
            <person name="Wang Z."/>
            <person name="Xia Z."/>
            <person name="Xiao L."/>
            <person name="Anderson O.D."/>
            <person name="Ouyang S."/>
            <person name="Liang Y."/>
            <person name="Zimin A.V."/>
            <person name="Pertea G."/>
            <person name="Qi P."/>
            <person name="Bennetzen J.L."/>
            <person name="Dai X."/>
            <person name="Dawson M.W."/>
            <person name="Muller H.G."/>
            <person name="Kugler K."/>
            <person name="Rivarola-Duarte L."/>
            <person name="Spannagl M."/>
            <person name="Mayer K.F.X."/>
            <person name="Lu F.H."/>
            <person name="Bevan M.W."/>
            <person name="Leroy P."/>
            <person name="Li P."/>
            <person name="You F.M."/>
            <person name="Sun Q."/>
            <person name="Liu Z."/>
            <person name="Lyons E."/>
            <person name="Wicker T."/>
            <person name="Salzberg S.L."/>
            <person name="Devos K.M."/>
            <person name="Dvorak J."/>
        </authorList>
    </citation>
    <scope>NUCLEOTIDE SEQUENCE [LARGE SCALE GENOMIC DNA]</scope>
    <source>
        <strain evidence="1">cv. AL8/78</strain>
    </source>
</reference>
<protein>
    <recommendedName>
        <fullName evidence="3">Reverse transcriptase domain-containing protein</fullName>
    </recommendedName>
</protein>
<evidence type="ECO:0000313" key="2">
    <source>
        <dbReference type="Proteomes" id="UP000015105"/>
    </source>
</evidence>
<reference evidence="1" key="4">
    <citation type="submission" date="2019-03" db="UniProtKB">
        <authorList>
            <consortium name="EnsemblPlants"/>
        </authorList>
    </citation>
    <scope>IDENTIFICATION</scope>
</reference>
<dbReference type="InterPro" id="IPR052343">
    <property type="entry name" value="Retrotransposon-Effector_Assoc"/>
</dbReference>
<dbReference type="PANTHER" id="PTHR46890:SF1">
    <property type="entry name" value="REVERSE TRANSCRIPTASE DOMAIN-CONTAINING PROTEIN"/>
    <property type="match status" value="1"/>
</dbReference>
<dbReference type="AlphaFoldDB" id="A0A453K6Q6"/>
<reference evidence="2" key="1">
    <citation type="journal article" date="2014" name="Science">
        <title>Ancient hybridizations among the ancestral genomes of bread wheat.</title>
        <authorList>
            <consortium name="International Wheat Genome Sequencing Consortium,"/>
            <person name="Marcussen T."/>
            <person name="Sandve S.R."/>
            <person name="Heier L."/>
            <person name="Spannagl M."/>
            <person name="Pfeifer M."/>
            <person name="Jakobsen K.S."/>
            <person name="Wulff B.B."/>
            <person name="Steuernagel B."/>
            <person name="Mayer K.F."/>
            <person name="Olsen O.A."/>
        </authorList>
    </citation>
    <scope>NUCLEOTIDE SEQUENCE [LARGE SCALE GENOMIC DNA]</scope>
    <source>
        <strain evidence="2">cv. AL8/78</strain>
    </source>
</reference>
<reference evidence="2" key="2">
    <citation type="journal article" date="2017" name="Nat. Plants">
        <title>The Aegilops tauschii genome reveals multiple impacts of transposons.</title>
        <authorList>
            <person name="Zhao G."/>
            <person name="Zou C."/>
            <person name="Li K."/>
            <person name="Wang K."/>
            <person name="Li T."/>
            <person name="Gao L."/>
            <person name="Zhang X."/>
            <person name="Wang H."/>
            <person name="Yang Z."/>
            <person name="Liu X."/>
            <person name="Jiang W."/>
            <person name="Mao L."/>
            <person name="Kong X."/>
            <person name="Jiao Y."/>
            <person name="Jia J."/>
        </authorList>
    </citation>
    <scope>NUCLEOTIDE SEQUENCE [LARGE SCALE GENOMIC DNA]</scope>
    <source>
        <strain evidence="2">cv. AL8/78</strain>
    </source>
</reference>
<sequence length="164" mass="17982">PWLGPSSWRSCANMAPQKHADASTLNDYQPISLIHLVAKIFAKVLSLRLAPKLDGLVSRSQNAFIAGRSLHDNLMSCANMAPQKHADASTLNDYQPISLIHLVAKIFAKVLSLRLAPKLDGLVSRSQNVFIAGRSLHDNLILVKQSARLLHQLGAPRILLKLDL</sequence>
<accession>A0A453K6Q6</accession>
<name>A0A453K6Q6_AEGTS</name>
<evidence type="ECO:0008006" key="3">
    <source>
        <dbReference type="Google" id="ProtNLM"/>
    </source>
</evidence>
<reference evidence="1" key="5">
    <citation type="journal article" date="2021" name="G3 (Bethesda)">
        <title>Aegilops tauschii genome assembly Aet v5.0 features greater sequence contiguity and improved annotation.</title>
        <authorList>
            <person name="Wang L."/>
            <person name="Zhu T."/>
            <person name="Rodriguez J.C."/>
            <person name="Deal K.R."/>
            <person name="Dubcovsky J."/>
            <person name="McGuire P.E."/>
            <person name="Lux T."/>
            <person name="Spannagl M."/>
            <person name="Mayer K.F.X."/>
            <person name="Baldrich P."/>
            <person name="Meyers B.C."/>
            <person name="Huo N."/>
            <person name="Gu Y.Q."/>
            <person name="Zhou H."/>
            <person name="Devos K.M."/>
            <person name="Bennetzen J.L."/>
            <person name="Unver T."/>
            <person name="Budak H."/>
            <person name="Gulick P.J."/>
            <person name="Galiba G."/>
            <person name="Kalapos B."/>
            <person name="Nelson D.R."/>
            <person name="Li P."/>
            <person name="You F.M."/>
            <person name="Luo M.C."/>
            <person name="Dvorak J."/>
        </authorList>
    </citation>
    <scope>NUCLEOTIDE SEQUENCE [LARGE SCALE GENOMIC DNA]</scope>
    <source>
        <strain evidence="1">cv. AL8/78</strain>
    </source>
</reference>
<dbReference type="Gramene" id="AET5Gv20315400.8">
    <property type="protein sequence ID" value="AET5Gv20315400.8"/>
    <property type="gene ID" value="AET5Gv20315400"/>
</dbReference>
<dbReference type="Proteomes" id="UP000015105">
    <property type="component" value="Chromosome 5D"/>
</dbReference>
<evidence type="ECO:0000313" key="1">
    <source>
        <dbReference type="EnsemblPlants" id="AET5Gv20315400.8"/>
    </source>
</evidence>
<organism evidence="1 2">
    <name type="scientific">Aegilops tauschii subsp. strangulata</name>
    <name type="common">Goatgrass</name>
    <dbReference type="NCBI Taxonomy" id="200361"/>
    <lineage>
        <taxon>Eukaryota</taxon>
        <taxon>Viridiplantae</taxon>
        <taxon>Streptophyta</taxon>
        <taxon>Embryophyta</taxon>
        <taxon>Tracheophyta</taxon>
        <taxon>Spermatophyta</taxon>
        <taxon>Magnoliopsida</taxon>
        <taxon>Liliopsida</taxon>
        <taxon>Poales</taxon>
        <taxon>Poaceae</taxon>
        <taxon>BOP clade</taxon>
        <taxon>Pooideae</taxon>
        <taxon>Triticodae</taxon>
        <taxon>Triticeae</taxon>
        <taxon>Triticinae</taxon>
        <taxon>Aegilops</taxon>
    </lineage>
</organism>
<keyword evidence="2" id="KW-1185">Reference proteome</keyword>
<dbReference type="EnsemblPlants" id="AET5Gv20315400.8">
    <property type="protein sequence ID" value="AET5Gv20315400.8"/>
    <property type="gene ID" value="AET5Gv20315400"/>
</dbReference>
<dbReference type="PANTHER" id="PTHR46890">
    <property type="entry name" value="NON-LTR RETROLELEMENT REVERSE TRANSCRIPTASE-LIKE PROTEIN-RELATED"/>
    <property type="match status" value="1"/>
</dbReference>